<keyword evidence="6" id="KW-1185">Reference proteome</keyword>
<evidence type="ECO:0000256" key="2">
    <source>
        <dbReference type="ARBA" id="ARBA00022737"/>
    </source>
</evidence>
<organism evidence="5 6">
    <name type="scientific">Chiloscyllium punctatum</name>
    <name type="common">Brownbanded bambooshark</name>
    <name type="synonym">Hemiscyllium punctatum</name>
    <dbReference type="NCBI Taxonomy" id="137246"/>
    <lineage>
        <taxon>Eukaryota</taxon>
        <taxon>Metazoa</taxon>
        <taxon>Chordata</taxon>
        <taxon>Craniata</taxon>
        <taxon>Vertebrata</taxon>
        <taxon>Chondrichthyes</taxon>
        <taxon>Elasmobranchii</taxon>
        <taxon>Galeomorphii</taxon>
        <taxon>Galeoidea</taxon>
        <taxon>Orectolobiformes</taxon>
        <taxon>Hemiscylliidae</taxon>
        <taxon>Chiloscyllium</taxon>
    </lineage>
</organism>
<dbReference type="Gene3D" id="3.80.10.10">
    <property type="entry name" value="Ribonuclease Inhibitor"/>
    <property type="match status" value="2"/>
</dbReference>
<reference evidence="5 6" key="1">
    <citation type="journal article" date="2018" name="Nat. Ecol. Evol.">
        <title>Shark genomes provide insights into elasmobranch evolution and the origin of vertebrates.</title>
        <authorList>
            <person name="Hara Y"/>
            <person name="Yamaguchi K"/>
            <person name="Onimaru K"/>
            <person name="Kadota M"/>
            <person name="Koyanagi M"/>
            <person name="Keeley SD"/>
            <person name="Tatsumi K"/>
            <person name="Tanaka K"/>
            <person name="Motone F"/>
            <person name="Kageyama Y"/>
            <person name="Nozu R"/>
            <person name="Adachi N"/>
            <person name="Nishimura O"/>
            <person name="Nakagawa R"/>
            <person name="Tanegashima C"/>
            <person name="Kiyatake I"/>
            <person name="Matsumoto R"/>
            <person name="Murakumo K"/>
            <person name="Nishida K"/>
            <person name="Terakita A"/>
            <person name="Kuratani S"/>
            <person name="Sato K"/>
            <person name="Hyodo S Kuraku.S."/>
        </authorList>
    </citation>
    <scope>NUCLEOTIDE SEQUENCE [LARGE SCALE GENOMIC DNA]</scope>
</reference>
<protein>
    <recommendedName>
        <fullName evidence="4">PIF1/LRR1 pleckstrin homology domain-containing protein</fullName>
    </recommendedName>
</protein>
<dbReference type="OrthoDB" id="17912at2759"/>
<dbReference type="PANTHER" id="PTHR48051:SF52">
    <property type="entry name" value="LEUCINE-RICH REPEAT PROTEIN 1"/>
    <property type="match status" value="1"/>
</dbReference>
<dbReference type="AlphaFoldDB" id="A0A401S4L6"/>
<dbReference type="InterPro" id="IPR003591">
    <property type="entry name" value="Leu-rich_rpt_typical-subtyp"/>
</dbReference>
<accession>A0A401S4L6</accession>
<keyword evidence="3" id="KW-0539">Nucleus</keyword>
<dbReference type="PANTHER" id="PTHR48051">
    <property type="match status" value="1"/>
</dbReference>
<dbReference type="SUPFAM" id="SSF52058">
    <property type="entry name" value="L domain-like"/>
    <property type="match status" value="1"/>
</dbReference>
<evidence type="ECO:0000256" key="3">
    <source>
        <dbReference type="ARBA" id="ARBA00023242"/>
    </source>
</evidence>
<evidence type="ECO:0000313" key="5">
    <source>
        <dbReference type="EMBL" id="GCC25328.1"/>
    </source>
</evidence>
<dbReference type="InterPro" id="IPR050216">
    <property type="entry name" value="LRR_domain-containing"/>
</dbReference>
<dbReference type="InterPro" id="IPR032675">
    <property type="entry name" value="LRR_dom_sf"/>
</dbReference>
<dbReference type="Pfam" id="PF00560">
    <property type="entry name" value="LRR_1"/>
    <property type="match status" value="1"/>
</dbReference>
<dbReference type="Proteomes" id="UP000287033">
    <property type="component" value="Unassembled WGS sequence"/>
</dbReference>
<dbReference type="PROSITE" id="PS51450">
    <property type="entry name" value="LRR"/>
    <property type="match status" value="2"/>
</dbReference>
<evidence type="ECO:0000313" key="6">
    <source>
        <dbReference type="Proteomes" id="UP000287033"/>
    </source>
</evidence>
<keyword evidence="1" id="KW-0433">Leucine-rich repeat</keyword>
<dbReference type="InterPro" id="IPR057437">
    <property type="entry name" value="PIF1/LRR1_PH"/>
</dbReference>
<dbReference type="InterPro" id="IPR001611">
    <property type="entry name" value="Leu-rich_rpt"/>
</dbReference>
<dbReference type="FunFam" id="3.80.10.10:FF:001222">
    <property type="entry name" value="Leucine rich repeat protein 1"/>
    <property type="match status" value="1"/>
</dbReference>
<evidence type="ECO:0000256" key="1">
    <source>
        <dbReference type="ARBA" id="ARBA00022614"/>
    </source>
</evidence>
<dbReference type="PRINTS" id="PR00019">
    <property type="entry name" value="LEURICHRPT"/>
</dbReference>
<proteinExistence type="predicted"/>
<keyword evidence="2" id="KW-0677">Repeat</keyword>
<feature type="non-terminal residue" evidence="5">
    <location>
        <position position="1"/>
    </location>
</feature>
<dbReference type="GO" id="GO:0005737">
    <property type="term" value="C:cytoplasm"/>
    <property type="evidence" value="ECO:0007669"/>
    <property type="project" value="TreeGrafter"/>
</dbReference>
<dbReference type="STRING" id="137246.A0A401S4L6"/>
<gene>
    <name evidence="5" type="ORF">chiPu_0003738</name>
</gene>
<name>A0A401S4L6_CHIPU</name>
<dbReference type="SMART" id="SM00369">
    <property type="entry name" value="LRR_TYP"/>
    <property type="match status" value="4"/>
</dbReference>
<sequence>LDSFGLSFRDTMKLQCEVEVINRMLPTFGMRNRGKGNRAVLSIGKHHDRSIKNNSSTIHLLICTLKDKAGCKYKLKENIEQFFTKFVEEGKATIRLKEPAVDVCLSKADVNNLKNFLSTLRLAHRGSEIDTIPLSNLAPVKTSEVEKPKAKMVITSRKDYPLTTNFPYSLEFLQVSYCKLARVDMRMLYLRKLQKLDLSNNHIRKLPATIGDLSCLSELVLHNNHLETFSIALCTSTLQKSLQFLDLSHNRLRALPIQFCQLRELVHLKLDDNELLRLPYRIGQLTKLRFFSVARNKLPYLPCDFQKLCLENVDLFGNLFEQPSPLAPMIQLQIPMTLLEIAARATVNYRIAYGPCILPAHLCQDLDLTKTCFCRRPCLNSFIQVVVNLNLHQVSHTVVLVDNMGGTEAPILCYFCSLTCYSEFLDKYHQRNR</sequence>
<dbReference type="Pfam" id="PF13855">
    <property type="entry name" value="LRR_8"/>
    <property type="match status" value="1"/>
</dbReference>
<feature type="domain" description="PIF1/LRR1 pleckstrin homology" evidence="4">
    <location>
        <begin position="12"/>
        <end position="135"/>
    </location>
</feature>
<dbReference type="OMA" id="GELNDWC"/>
<comment type="caution">
    <text evidence="5">The sequence shown here is derived from an EMBL/GenBank/DDBJ whole genome shotgun (WGS) entry which is preliminary data.</text>
</comment>
<dbReference type="EMBL" id="BEZZ01000084">
    <property type="protein sequence ID" value="GCC25328.1"/>
    <property type="molecule type" value="Genomic_DNA"/>
</dbReference>
<evidence type="ECO:0000259" key="4">
    <source>
        <dbReference type="Pfam" id="PF25344"/>
    </source>
</evidence>
<dbReference type="Pfam" id="PF25344">
    <property type="entry name" value="PH_LRR1"/>
    <property type="match status" value="1"/>
</dbReference>